<dbReference type="AlphaFoldDB" id="A0A7W8NNY7"/>
<dbReference type="Pfam" id="PF13191">
    <property type="entry name" value="AAA_16"/>
    <property type="match status" value="1"/>
</dbReference>
<evidence type="ECO:0000256" key="1">
    <source>
        <dbReference type="ARBA" id="ARBA00022741"/>
    </source>
</evidence>
<evidence type="ECO:0000313" key="5">
    <source>
        <dbReference type="EMBL" id="MBB5375200.1"/>
    </source>
</evidence>
<dbReference type="RefSeq" id="WP_184109428.1">
    <property type="nucleotide sequence ID" value="NZ_BNAJ01000001.1"/>
</dbReference>
<dbReference type="InterPro" id="IPR041664">
    <property type="entry name" value="AAA_16"/>
</dbReference>
<keyword evidence="5" id="KW-0238">DNA-binding</keyword>
<dbReference type="Gene3D" id="1.25.40.10">
    <property type="entry name" value="Tetratricopeptide repeat domain"/>
    <property type="match status" value="2"/>
</dbReference>
<proteinExistence type="predicted"/>
<keyword evidence="7" id="KW-1185">Reference proteome</keyword>
<dbReference type="GO" id="GO:0004016">
    <property type="term" value="F:adenylate cyclase activity"/>
    <property type="evidence" value="ECO:0007669"/>
    <property type="project" value="TreeGrafter"/>
</dbReference>
<reference evidence="5 6" key="3">
    <citation type="submission" date="2020-08" db="EMBL/GenBank/DDBJ databases">
        <title>Genomic Encyclopedia of Type Strains, Phase IV (KMG-IV): sequencing the most valuable type-strain genomes for metagenomic binning, comparative biology and taxonomic classification.</title>
        <authorList>
            <person name="Goeker M."/>
        </authorList>
    </citation>
    <scope>NUCLEOTIDE SEQUENCE [LARGE SCALE GENOMIC DNA]</scope>
    <source>
        <strain evidence="5 6">DSM 27521</strain>
    </source>
</reference>
<dbReference type="Pfam" id="PF03704">
    <property type="entry name" value="BTAD"/>
    <property type="match status" value="1"/>
</dbReference>
<name>A0A7W8NNY7_9DEIO</name>
<dbReference type="PANTHER" id="PTHR16305">
    <property type="entry name" value="TESTICULAR SOLUBLE ADENYLYL CYCLASE"/>
    <property type="match status" value="1"/>
</dbReference>
<comment type="caution">
    <text evidence="5">The sequence shown here is derived from an EMBL/GenBank/DDBJ whole genome shotgun (WGS) entry which is preliminary data.</text>
</comment>
<dbReference type="EMBL" id="JACHFK010000001">
    <property type="protein sequence ID" value="MBB5375200.1"/>
    <property type="molecule type" value="Genomic_DNA"/>
</dbReference>
<accession>A0A7W8NNY7</accession>
<dbReference type="GO" id="GO:0005524">
    <property type="term" value="F:ATP binding"/>
    <property type="evidence" value="ECO:0007669"/>
    <property type="project" value="UniProtKB-KW"/>
</dbReference>
<dbReference type="GO" id="GO:0005737">
    <property type="term" value="C:cytoplasm"/>
    <property type="evidence" value="ECO:0007669"/>
    <property type="project" value="TreeGrafter"/>
</dbReference>
<reference evidence="4" key="1">
    <citation type="journal article" date="2014" name="Int. J. Syst. Evol. Microbiol.">
        <title>Complete genome of a new Firmicutes species belonging to the dominant human colonic microbiota ('Ruminococcus bicirculans') reveals two chromosomes and a selective capacity to utilize plant glucans.</title>
        <authorList>
            <consortium name="NISC Comparative Sequencing Program"/>
            <person name="Wegmann U."/>
            <person name="Louis P."/>
            <person name="Goesmann A."/>
            <person name="Henrissat B."/>
            <person name="Duncan S.H."/>
            <person name="Flint H.J."/>
        </authorList>
    </citation>
    <scope>NUCLEOTIDE SEQUENCE</scope>
    <source>
        <strain evidence="4">CGMCC 1.18437</strain>
    </source>
</reference>
<dbReference type="Proteomes" id="UP000619376">
    <property type="component" value="Unassembled WGS sequence"/>
</dbReference>
<feature type="domain" description="Bacterial transcriptional activator" evidence="3">
    <location>
        <begin position="96"/>
        <end position="233"/>
    </location>
</feature>
<organism evidence="5 6">
    <name type="scientific">Deinococcus metalli</name>
    <dbReference type="NCBI Taxonomy" id="1141878"/>
    <lineage>
        <taxon>Bacteria</taxon>
        <taxon>Thermotogati</taxon>
        <taxon>Deinococcota</taxon>
        <taxon>Deinococci</taxon>
        <taxon>Deinococcales</taxon>
        <taxon>Deinococcaceae</taxon>
        <taxon>Deinococcus</taxon>
    </lineage>
</organism>
<reference evidence="4" key="4">
    <citation type="submission" date="2024-05" db="EMBL/GenBank/DDBJ databases">
        <authorList>
            <person name="Sun Q."/>
            <person name="Zhou Y."/>
        </authorList>
    </citation>
    <scope>NUCLEOTIDE SEQUENCE</scope>
    <source>
        <strain evidence="4">CGMCC 1.18437</strain>
    </source>
</reference>
<dbReference type="Gene3D" id="1.10.10.10">
    <property type="entry name" value="Winged helix-like DNA-binding domain superfamily/Winged helix DNA-binding domain"/>
    <property type="match status" value="1"/>
</dbReference>
<protein>
    <submittedName>
        <fullName evidence="5">DNA-binding SARP family transcriptional activator</fullName>
    </submittedName>
</protein>
<dbReference type="GO" id="GO:0003677">
    <property type="term" value="F:DNA binding"/>
    <property type="evidence" value="ECO:0007669"/>
    <property type="project" value="UniProtKB-KW"/>
</dbReference>
<dbReference type="SMART" id="SM01043">
    <property type="entry name" value="BTAD"/>
    <property type="match status" value="1"/>
</dbReference>
<dbReference type="SUPFAM" id="SSF48452">
    <property type="entry name" value="TPR-like"/>
    <property type="match status" value="2"/>
</dbReference>
<keyword evidence="1" id="KW-0547">Nucleotide-binding</keyword>
<gene>
    <name evidence="4" type="ORF">GCM10017781_03970</name>
    <name evidence="5" type="ORF">HNQ07_000644</name>
</gene>
<evidence type="ECO:0000313" key="4">
    <source>
        <dbReference type="EMBL" id="GHF31020.1"/>
    </source>
</evidence>
<keyword evidence="2" id="KW-0067">ATP-binding</keyword>
<dbReference type="PANTHER" id="PTHR16305:SF35">
    <property type="entry name" value="TRANSCRIPTIONAL ACTIVATOR DOMAIN"/>
    <property type="match status" value="1"/>
</dbReference>
<dbReference type="EMBL" id="BNAJ01000001">
    <property type="protein sequence ID" value="GHF31020.1"/>
    <property type="molecule type" value="Genomic_DNA"/>
</dbReference>
<reference evidence="7" key="2">
    <citation type="journal article" date="2019" name="Int. J. Syst. Evol. Microbiol.">
        <title>The Global Catalogue of Microorganisms (GCM) 10K type strain sequencing project: providing services to taxonomists for standard genome sequencing and annotation.</title>
        <authorList>
            <consortium name="The Broad Institute Genomics Platform"/>
            <consortium name="The Broad Institute Genome Sequencing Center for Infectious Disease"/>
            <person name="Wu L."/>
            <person name="Ma J."/>
        </authorList>
    </citation>
    <scope>NUCLEOTIDE SEQUENCE [LARGE SCALE GENOMIC DNA]</scope>
    <source>
        <strain evidence="7">CGMCC 1.18437</strain>
    </source>
</reference>
<evidence type="ECO:0000259" key="3">
    <source>
        <dbReference type="SMART" id="SM01043"/>
    </source>
</evidence>
<dbReference type="InterPro" id="IPR005158">
    <property type="entry name" value="BTAD"/>
</dbReference>
<dbReference type="InterPro" id="IPR036388">
    <property type="entry name" value="WH-like_DNA-bd_sf"/>
</dbReference>
<dbReference type="SUPFAM" id="SSF52540">
    <property type="entry name" value="P-loop containing nucleoside triphosphate hydrolases"/>
    <property type="match status" value="1"/>
</dbReference>
<evidence type="ECO:0000313" key="7">
    <source>
        <dbReference type="Proteomes" id="UP000619376"/>
    </source>
</evidence>
<dbReference type="Proteomes" id="UP000539473">
    <property type="component" value="Unassembled WGS sequence"/>
</dbReference>
<evidence type="ECO:0000256" key="2">
    <source>
        <dbReference type="ARBA" id="ARBA00022840"/>
    </source>
</evidence>
<dbReference type="InterPro" id="IPR027417">
    <property type="entry name" value="P-loop_NTPase"/>
</dbReference>
<dbReference type="InterPro" id="IPR011990">
    <property type="entry name" value="TPR-like_helical_dom_sf"/>
</dbReference>
<sequence length="910" mass="97978">MTRAEPLTVHTLGTPRVMAGERVLDVQGKSLALLVYVAVEGETSREALADLLWTDLGADAARRNLRVQLHRLKASEAGAWLHASGPTVAVHPDVRVDVLRLRAALADGDHERAAALAGGRFLDHLLLPAAAAFDGWAEAYAASIREEQYRALDLHAEALAVAGQLAAALAVRERAVRLDPLRERSVRALMETLLALGRHDAALDTFDALSRALHADLGVRPLPATLALRDRIEHAREGAHAGRPADAEPTSPLPMPLVGREDARTALLGSRLRLVLGEAGVGKSRLVHDAAGSAALILRGAPETTPLPFGPLLDVLRAGALAHCPLHLRPLLHAAVHEPGAAQGPDTRGSLLDAFAQALVSLLGPRTLIVEDLHWLDSGTLEAVFLALHRGAPRVWLTARPGELNARTELTDILRRLNPPRVTLHELSEQDVAALITRLTGAPAPLFSRRLYAATAGHPLFLVETLRGLRERGELNVQGGHWFTPHDAYTVDYAEMPIPPGVTEAIAERVERLGSATRQLLQAGTLWGESFPIPLVAGACGLDEREALDALERAELARLIVPEGSGYRFGHDLYRRVVARTLGEPRARYLHRQLAQLAPPGTPPAKLADHYQHAGEPGLAWPHWRDAAQAAERLYAYADALDASGRALAAGPPPADAFHLHAARSELQRHTDDPVGRTESLEHMAALARVLDDPALHADLAARRAKFHTEEDEYELAVQTVQRALDGLAPLSDDHRAALLLEGGAARACQERWDDARSMLEPALELTRRAQPVRASNILYWLGYAAFRSGDYVQAAAQYGQSVAAHPGSHATRGRTLSLWKYGACLRRLGQHHEAAAVLADAERHAQVLTTPSIRGLIVAEQAALALDQGERDAARVLAAEAQGLLTPKGDEGWDVLRPVLAAVGLTPSG</sequence>
<evidence type="ECO:0000313" key="6">
    <source>
        <dbReference type="Proteomes" id="UP000539473"/>
    </source>
</evidence>